<feature type="domain" description="DUF1648" evidence="2">
    <location>
        <begin position="15"/>
        <end position="62"/>
    </location>
</feature>
<dbReference type="EMBL" id="JBHTOF010000022">
    <property type="protein sequence ID" value="MFD1465054.1"/>
    <property type="molecule type" value="Genomic_DNA"/>
</dbReference>
<organism evidence="3 4">
    <name type="scientific">Lapidilactobacillus mulanensis</name>
    <dbReference type="NCBI Taxonomy" id="2485999"/>
    <lineage>
        <taxon>Bacteria</taxon>
        <taxon>Bacillati</taxon>
        <taxon>Bacillota</taxon>
        <taxon>Bacilli</taxon>
        <taxon>Lactobacillales</taxon>
        <taxon>Lactobacillaceae</taxon>
        <taxon>Lapidilactobacillus</taxon>
    </lineage>
</organism>
<dbReference type="Proteomes" id="UP001597244">
    <property type="component" value="Unassembled WGS sequence"/>
</dbReference>
<evidence type="ECO:0000256" key="1">
    <source>
        <dbReference type="SAM" id="Phobius"/>
    </source>
</evidence>
<evidence type="ECO:0000259" key="2">
    <source>
        <dbReference type="Pfam" id="PF07853"/>
    </source>
</evidence>
<dbReference type="InterPro" id="IPR012867">
    <property type="entry name" value="DUF1648"/>
</dbReference>
<dbReference type="PANTHER" id="PTHR37810">
    <property type="entry name" value="IMMUNITY PROTEIN SDPI"/>
    <property type="match status" value="1"/>
</dbReference>
<keyword evidence="4" id="KW-1185">Reference proteome</keyword>
<evidence type="ECO:0000313" key="4">
    <source>
        <dbReference type="Proteomes" id="UP001597244"/>
    </source>
</evidence>
<keyword evidence="1" id="KW-1133">Transmembrane helix</keyword>
<dbReference type="PANTHER" id="PTHR37810:SF5">
    <property type="entry name" value="IMMUNITY PROTEIN SDPI"/>
    <property type="match status" value="1"/>
</dbReference>
<feature type="transmembrane region" description="Helical" evidence="1">
    <location>
        <begin position="188"/>
        <end position="207"/>
    </location>
</feature>
<dbReference type="RefSeq" id="WP_164506519.1">
    <property type="nucleotide sequence ID" value="NZ_JBHTOF010000022.1"/>
</dbReference>
<dbReference type="PIRSF" id="PIRSF038959">
    <property type="entry name" value="SdpI"/>
    <property type="match status" value="1"/>
</dbReference>
<feature type="transmembrane region" description="Helical" evidence="1">
    <location>
        <begin position="89"/>
        <end position="110"/>
    </location>
</feature>
<keyword evidence="1" id="KW-0812">Transmembrane</keyword>
<proteinExistence type="predicted"/>
<accession>A0ABW4DKB5</accession>
<sequence>MQKNKMKKLTLVTTLLTLAPMLLGIMVYSQLPAKIAIHFGVDNEPNGWANRPLAVFGIPVLMALVQLFIMWTSTRSSRINGGSRRMEMVTIAIVPILTVVLYIITIALALGAKVDVGRIAMFVVAITFIALGNYIPTVTYEQQTAMRPFRIMRNQKNWGLVSRMTGYVMVFGGLLVVISLFISPVLAAVVLGIVVVIMLSVSIYGSLKK</sequence>
<keyword evidence="1" id="KW-0472">Membrane</keyword>
<feature type="transmembrane region" description="Helical" evidence="1">
    <location>
        <begin position="160"/>
        <end position="182"/>
    </location>
</feature>
<dbReference type="InterPro" id="IPR026272">
    <property type="entry name" value="SdpI"/>
</dbReference>
<feature type="transmembrane region" description="Helical" evidence="1">
    <location>
        <begin position="48"/>
        <end position="69"/>
    </location>
</feature>
<protein>
    <submittedName>
        <fullName evidence="3">DUF1648 domain-containing protein</fullName>
    </submittedName>
</protein>
<gene>
    <name evidence="3" type="ORF">ACFQ4L_02975</name>
</gene>
<comment type="caution">
    <text evidence="3">The sequence shown here is derived from an EMBL/GenBank/DDBJ whole genome shotgun (WGS) entry which is preliminary data.</text>
</comment>
<dbReference type="Pfam" id="PF07853">
    <property type="entry name" value="DUF1648"/>
    <property type="match status" value="1"/>
</dbReference>
<feature type="transmembrane region" description="Helical" evidence="1">
    <location>
        <begin position="116"/>
        <end position="139"/>
    </location>
</feature>
<name>A0ABW4DKB5_9LACO</name>
<reference evidence="4" key="1">
    <citation type="journal article" date="2019" name="Int. J. Syst. Evol. Microbiol.">
        <title>The Global Catalogue of Microorganisms (GCM) 10K type strain sequencing project: providing services to taxonomists for standard genome sequencing and annotation.</title>
        <authorList>
            <consortium name="The Broad Institute Genomics Platform"/>
            <consortium name="The Broad Institute Genome Sequencing Center for Infectious Disease"/>
            <person name="Wu L."/>
            <person name="Ma J."/>
        </authorList>
    </citation>
    <scope>NUCLEOTIDE SEQUENCE [LARGE SCALE GENOMIC DNA]</scope>
    <source>
        <strain evidence="4">CCM 8951</strain>
    </source>
</reference>
<evidence type="ECO:0000313" key="3">
    <source>
        <dbReference type="EMBL" id="MFD1465054.1"/>
    </source>
</evidence>